<gene>
    <name evidence="10" type="ORF">LOKVESSMR4R_01909</name>
</gene>
<dbReference type="CDD" id="cd12914">
    <property type="entry name" value="PDC1_DGC_like"/>
    <property type="match status" value="1"/>
</dbReference>
<evidence type="ECO:0000256" key="7">
    <source>
        <dbReference type="ARBA" id="ARBA00022840"/>
    </source>
</evidence>
<dbReference type="PANTHER" id="PTHR41523:SF8">
    <property type="entry name" value="ETHYLENE RESPONSE SENSOR PROTEIN"/>
    <property type="match status" value="1"/>
</dbReference>
<comment type="catalytic activity">
    <reaction evidence="1">
        <text>ATP + protein L-histidine = ADP + protein N-phospho-L-histidine.</text>
        <dbReference type="EC" id="2.7.13.3"/>
    </reaction>
</comment>
<proteinExistence type="predicted"/>
<evidence type="ECO:0000256" key="1">
    <source>
        <dbReference type="ARBA" id="ARBA00000085"/>
    </source>
</evidence>
<dbReference type="Gene3D" id="3.30.450.20">
    <property type="entry name" value="PAS domain"/>
    <property type="match status" value="1"/>
</dbReference>
<dbReference type="Pfam" id="PF07536">
    <property type="entry name" value="HWE_HK"/>
    <property type="match status" value="1"/>
</dbReference>
<dbReference type="Proteomes" id="UP000195273">
    <property type="component" value="Chromosome"/>
</dbReference>
<dbReference type="SMART" id="SM00911">
    <property type="entry name" value="HWE_HK"/>
    <property type="match status" value="1"/>
</dbReference>
<dbReference type="GO" id="GO:0005524">
    <property type="term" value="F:ATP binding"/>
    <property type="evidence" value="ECO:0007669"/>
    <property type="project" value="UniProtKB-KW"/>
</dbReference>
<reference evidence="10 11" key="1">
    <citation type="submission" date="2017-05" db="EMBL/GenBank/DDBJ databases">
        <title>Genome Sequence of Loktanella vestfoldensis Strain SMR4r Isolated from a Culture of the Diatom Skeletonema marinoi.</title>
        <authorList>
            <person name="Topel M."/>
            <person name="Pinder M.I.M."/>
            <person name="Johansson O.N."/>
            <person name="Kourtchenko O."/>
            <person name="Godhe A."/>
            <person name="Clarke A.K."/>
        </authorList>
    </citation>
    <scope>NUCLEOTIDE SEQUENCE [LARGE SCALE GENOMIC DNA]</scope>
    <source>
        <strain evidence="10 11">SMR4r</strain>
    </source>
</reference>
<evidence type="ECO:0000313" key="10">
    <source>
        <dbReference type="EMBL" id="ARU01222.1"/>
    </source>
</evidence>
<dbReference type="InterPro" id="IPR036890">
    <property type="entry name" value="HATPase_C_sf"/>
</dbReference>
<dbReference type="InterPro" id="IPR011102">
    <property type="entry name" value="Sig_transdc_His_kinase_HWE"/>
</dbReference>
<feature type="transmembrane region" description="Helical" evidence="8">
    <location>
        <begin position="29"/>
        <end position="49"/>
    </location>
</feature>
<protein>
    <recommendedName>
        <fullName evidence="2">histidine kinase</fullName>
        <ecNumber evidence="2">2.7.13.3</ecNumber>
    </recommendedName>
</protein>
<dbReference type="PANTHER" id="PTHR41523">
    <property type="entry name" value="TWO-COMPONENT SYSTEM SENSOR PROTEIN"/>
    <property type="match status" value="1"/>
</dbReference>
<evidence type="ECO:0000313" key="11">
    <source>
        <dbReference type="Proteomes" id="UP000195273"/>
    </source>
</evidence>
<sequence length="550" mass="59797">MAIEQRGGYQAVHGSAARPSDRFRGEIRLLALAALLIWLVLGLVVVMMGKKEWDGITSTVQSNATTVARLLAVQSDQLLLTADVTRDHAARVLGDAGPFIADRAAQQALAQMITRSQTIVSIWVGDARGDAVLTTREYPTPDLNAASRDYFTTVRDDPTRLFVGNLIDSQYPAEALLINTSRRLSHPDGTMRGFIQISLDPATISQTFQHVEIGFDAALWWIGPNGRALIRDPALPPQELDARMPPGARDWPRNWPGDGGPGPAEALTGQSGIDGTERLFFWSDAPLYGSRIIVGVSRAAMVDRWMVQMIWATALAFAVGLAGMAILWLLYRSRQRGAIYAAQLENDVRDRTQALALAIAQKDVVMQELSHRVRNAFATILALTRLMLRSSDTLDRLRHDFPPRLEALARSHLVLVDAQVRDNAQINDLVQASLAPYENDETRVVLTGPAVELSANATLGVGLILHELVTNAVKYGSLSVPGGTISVQWQAQPEAIQLIWQESGGPAVTPPSERGSGSMIIDRAASLFGGIFTRDFATDGVRAELTIPVA</sequence>
<dbReference type="OrthoDB" id="9816309at2"/>
<evidence type="ECO:0000256" key="6">
    <source>
        <dbReference type="ARBA" id="ARBA00022777"/>
    </source>
</evidence>
<keyword evidence="11" id="KW-1185">Reference proteome</keyword>
<evidence type="ECO:0000256" key="5">
    <source>
        <dbReference type="ARBA" id="ARBA00022741"/>
    </source>
</evidence>
<keyword evidence="3" id="KW-0597">Phosphoprotein</keyword>
<evidence type="ECO:0000256" key="4">
    <source>
        <dbReference type="ARBA" id="ARBA00022679"/>
    </source>
</evidence>
<dbReference type="SUPFAM" id="SSF55874">
    <property type="entry name" value="ATPase domain of HSP90 chaperone/DNA topoisomerase II/histidine kinase"/>
    <property type="match status" value="1"/>
</dbReference>
<keyword evidence="5" id="KW-0547">Nucleotide-binding</keyword>
<dbReference type="KEGG" id="lvs:LOKVESSMR4R_01909"/>
<accession>A0A1Y0ED16</accession>
<organism evidence="10 11">
    <name type="scientific">Yoonia vestfoldensis</name>
    <dbReference type="NCBI Taxonomy" id="245188"/>
    <lineage>
        <taxon>Bacteria</taxon>
        <taxon>Pseudomonadati</taxon>
        <taxon>Pseudomonadota</taxon>
        <taxon>Alphaproteobacteria</taxon>
        <taxon>Rhodobacterales</taxon>
        <taxon>Paracoccaceae</taxon>
        <taxon>Yoonia</taxon>
    </lineage>
</organism>
<name>A0A1Y0ED16_9RHOB</name>
<dbReference type="RefSeq" id="WP_087207850.1">
    <property type="nucleotide sequence ID" value="NZ_CP021431.1"/>
</dbReference>
<keyword evidence="8" id="KW-0472">Membrane</keyword>
<keyword evidence="4 10" id="KW-0808">Transferase</keyword>
<evidence type="ECO:0000256" key="2">
    <source>
        <dbReference type="ARBA" id="ARBA00012438"/>
    </source>
</evidence>
<keyword evidence="7" id="KW-0067">ATP-binding</keyword>
<dbReference type="Gene3D" id="3.30.565.10">
    <property type="entry name" value="Histidine kinase-like ATPase, C-terminal domain"/>
    <property type="match status" value="1"/>
</dbReference>
<feature type="domain" description="Signal transduction histidine kinase HWE region" evidence="9">
    <location>
        <begin position="368"/>
        <end position="450"/>
    </location>
</feature>
<dbReference type="EC" id="2.7.13.3" evidence="2"/>
<feature type="transmembrane region" description="Helical" evidence="8">
    <location>
        <begin position="309"/>
        <end position="331"/>
    </location>
</feature>
<dbReference type="EMBL" id="CP021431">
    <property type="protein sequence ID" value="ARU01222.1"/>
    <property type="molecule type" value="Genomic_DNA"/>
</dbReference>
<evidence type="ECO:0000259" key="9">
    <source>
        <dbReference type="SMART" id="SM00911"/>
    </source>
</evidence>
<keyword evidence="8" id="KW-1133">Transmembrane helix</keyword>
<dbReference type="GO" id="GO:0004673">
    <property type="term" value="F:protein histidine kinase activity"/>
    <property type="evidence" value="ECO:0007669"/>
    <property type="project" value="UniProtKB-EC"/>
</dbReference>
<keyword evidence="6 10" id="KW-0418">Kinase</keyword>
<dbReference type="AlphaFoldDB" id="A0A1Y0ED16"/>
<evidence type="ECO:0000256" key="3">
    <source>
        <dbReference type="ARBA" id="ARBA00022553"/>
    </source>
</evidence>
<evidence type="ECO:0000256" key="8">
    <source>
        <dbReference type="SAM" id="Phobius"/>
    </source>
</evidence>
<keyword evidence="8" id="KW-0812">Transmembrane</keyword>